<dbReference type="Proteomes" id="UP000664859">
    <property type="component" value="Unassembled WGS sequence"/>
</dbReference>
<evidence type="ECO:0000256" key="1">
    <source>
        <dbReference type="SAM" id="MobiDB-lite"/>
    </source>
</evidence>
<evidence type="ECO:0000313" key="4">
    <source>
        <dbReference type="Proteomes" id="UP000664859"/>
    </source>
</evidence>
<sequence>MKHRGADRLRSSVLHVWWSSLLLLLLCTHRCHCAQSKHKTAPAASSAAVIAVTIDGSVWTLDAWTGEVRGTFGSGGSVVTSTEDAKGTARVIPGLDGLLFSMGENGQLTVLPSSAPDLVLEPHCLSLEDGGVVEDKECVLLIGEKTTAVYRVDPASGAGGKVGEAPPKPPRGGRRAAPPPPPPQPAALLLQRDDYVVRALDANTAQEMWNVTVAHFTALDMGGGGWGVGGRRGREGAAAELAYANAGEEVMRTIRG</sequence>
<dbReference type="InterPro" id="IPR011047">
    <property type="entry name" value="Quinoprotein_ADH-like_sf"/>
</dbReference>
<keyword evidence="2" id="KW-0732">Signal</keyword>
<feature type="chain" id="PRO_5032740694" evidence="2">
    <location>
        <begin position="34"/>
        <end position="256"/>
    </location>
</feature>
<dbReference type="InterPro" id="IPR015943">
    <property type="entry name" value="WD40/YVTN_repeat-like_dom_sf"/>
</dbReference>
<feature type="signal peptide" evidence="2">
    <location>
        <begin position="1"/>
        <end position="33"/>
    </location>
</feature>
<reference evidence="3" key="1">
    <citation type="submission" date="2021-02" db="EMBL/GenBank/DDBJ databases">
        <title>First Annotated Genome of the Yellow-green Alga Tribonema minus.</title>
        <authorList>
            <person name="Mahan K.M."/>
        </authorList>
    </citation>
    <scope>NUCLEOTIDE SEQUENCE</scope>
    <source>
        <strain evidence="3">UTEX B ZZ1240</strain>
    </source>
</reference>
<gene>
    <name evidence="3" type="ORF">JKP88DRAFT_337968</name>
</gene>
<dbReference type="Gene3D" id="2.130.10.10">
    <property type="entry name" value="YVTN repeat-like/Quinoprotein amine dehydrogenase"/>
    <property type="match status" value="1"/>
</dbReference>
<evidence type="ECO:0000256" key="2">
    <source>
        <dbReference type="SAM" id="SignalP"/>
    </source>
</evidence>
<dbReference type="EMBL" id="JAFCMP010000547">
    <property type="protein sequence ID" value="KAG5175675.1"/>
    <property type="molecule type" value="Genomic_DNA"/>
</dbReference>
<organism evidence="3 4">
    <name type="scientific">Tribonema minus</name>
    <dbReference type="NCBI Taxonomy" id="303371"/>
    <lineage>
        <taxon>Eukaryota</taxon>
        <taxon>Sar</taxon>
        <taxon>Stramenopiles</taxon>
        <taxon>Ochrophyta</taxon>
        <taxon>PX clade</taxon>
        <taxon>Xanthophyceae</taxon>
        <taxon>Tribonematales</taxon>
        <taxon>Tribonemataceae</taxon>
        <taxon>Tribonema</taxon>
    </lineage>
</organism>
<dbReference type="AlphaFoldDB" id="A0A836C799"/>
<comment type="caution">
    <text evidence="3">The sequence shown here is derived from an EMBL/GenBank/DDBJ whole genome shotgun (WGS) entry which is preliminary data.</text>
</comment>
<proteinExistence type="predicted"/>
<dbReference type="SUPFAM" id="SSF50998">
    <property type="entry name" value="Quinoprotein alcohol dehydrogenase-like"/>
    <property type="match status" value="1"/>
</dbReference>
<keyword evidence="4" id="KW-1185">Reference proteome</keyword>
<dbReference type="OrthoDB" id="341578at2759"/>
<evidence type="ECO:0000313" key="3">
    <source>
        <dbReference type="EMBL" id="KAG5175675.1"/>
    </source>
</evidence>
<feature type="region of interest" description="Disordered" evidence="1">
    <location>
        <begin position="153"/>
        <end position="186"/>
    </location>
</feature>
<name>A0A836C799_9STRA</name>
<accession>A0A836C799</accession>
<protein>
    <submittedName>
        <fullName evidence="3">Uncharacterized protein</fullName>
    </submittedName>
</protein>